<evidence type="ECO:0000313" key="2">
    <source>
        <dbReference type="Proteomes" id="UP001283361"/>
    </source>
</evidence>
<dbReference type="AlphaFoldDB" id="A0AAE1ASK2"/>
<evidence type="ECO:0000313" key="1">
    <source>
        <dbReference type="EMBL" id="KAK3793192.1"/>
    </source>
</evidence>
<dbReference type="EMBL" id="JAWDGP010001273">
    <property type="protein sequence ID" value="KAK3793192.1"/>
    <property type="molecule type" value="Genomic_DNA"/>
</dbReference>
<accession>A0AAE1ASK2</accession>
<proteinExistence type="predicted"/>
<protein>
    <submittedName>
        <fullName evidence="1">Uncharacterized protein</fullName>
    </submittedName>
</protein>
<comment type="caution">
    <text evidence="1">The sequence shown here is derived from an EMBL/GenBank/DDBJ whole genome shotgun (WGS) entry which is preliminary data.</text>
</comment>
<organism evidence="1 2">
    <name type="scientific">Elysia crispata</name>
    <name type="common">lettuce slug</name>
    <dbReference type="NCBI Taxonomy" id="231223"/>
    <lineage>
        <taxon>Eukaryota</taxon>
        <taxon>Metazoa</taxon>
        <taxon>Spiralia</taxon>
        <taxon>Lophotrochozoa</taxon>
        <taxon>Mollusca</taxon>
        <taxon>Gastropoda</taxon>
        <taxon>Heterobranchia</taxon>
        <taxon>Euthyneura</taxon>
        <taxon>Panpulmonata</taxon>
        <taxon>Sacoglossa</taxon>
        <taxon>Placobranchoidea</taxon>
        <taxon>Plakobranchidae</taxon>
        <taxon>Elysia</taxon>
    </lineage>
</organism>
<name>A0AAE1ASK2_9GAST</name>
<gene>
    <name evidence="1" type="ORF">RRG08_012868</name>
</gene>
<dbReference type="Proteomes" id="UP001283361">
    <property type="component" value="Unassembled WGS sequence"/>
</dbReference>
<keyword evidence="2" id="KW-1185">Reference proteome</keyword>
<sequence length="69" mass="7842">MKEAGEGICRQSQSHSTVTRYYTSIYDSRGLRSMGYDLGGLRSMGTSNDPYYDLRDVQHTKLTRAFIKA</sequence>
<reference evidence="1" key="1">
    <citation type="journal article" date="2023" name="G3 (Bethesda)">
        <title>A reference genome for the long-term kleptoplast-retaining sea slug Elysia crispata morphotype clarki.</title>
        <authorList>
            <person name="Eastman K.E."/>
            <person name="Pendleton A.L."/>
            <person name="Shaikh M.A."/>
            <person name="Suttiyut T."/>
            <person name="Ogas R."/>
            <person name="Tomko P."/>
            <person name="Gavelis G."/>
            <person name="Widhalm J.R."/>
            <person name="Wisecaver J.H."/>
        </authorList>
    </citation>
    <scope>NUCLEOTIDE SEQUENCE</scope>
    <source>
        <strain evidence="1">ECLA1</strain>
    </source>
</reference>